<reference evidence="2" key="3">
    <citation type="journal article" date="2010" name="Genome Res.">
        <title>Population genomic sequencing of Coccidioides fungi reveals recent hybridization and transposon control.</title>
        <authorList>
            <person name="Neafsey D.E."/>
            <person name="Barker B.M."/>
            <person name="Sharpton T.J."/>
            <person name="Stajich J.E."/>
            <person name="Park D.J."/>
            <person name="Whiston E."/>
            <person name="Hung C.-Y."/>
            <person name="McMahan C."/>
            <person name="White J."/>
            <person name="Sykes S."/>
            <person name="Heiman D."/>
            <person name="Young S."/>
            <person name="Zeng Q."/>
            <person name="Abouelleil A."/>
            <person name="Aftuck L."/>
            <person name="Bessette D."/>
            <person name="Brown A."/>
            <person name="FitzGerald M."/>
            <person name="Lui A."/>
            <person name="Macdonald J.P."/>
            <person name="Priest M."/>
            <person name="Orbach M.J."/>
            <person name="Galgiani J.N."/>
            <person name="Kirkland T.N."/>
            <person name="Cole G.T."/>
            <person name="Birren B.W."/>
            <person name="Henn M.R."/>
            <person name="Taylor J.W."/>
            <person name="Rounsley S.D."/>
        </authorList>
    </citation>
    <scope>NUCLEOTIDE SEQUENCE [LARGE SCALE GENOMIC DNA]</scope>
    <source>
        <strain evidence="2">RMSCC 3488</strain>
    </source>
</reference>
<protein>
    <submittedName>
        <fullName evidence="1">Uncharacterized protein</fullName>
    </submittedName>
</protein>
<dbReference type="Proteomes" id="UP000054567">
    <property type="component" value="Unassembled WGS sequence"/>
</dbReference>
<reference evidence="2" key="2">
    <citation type="journal article" date="2009" name="Genome Res.">
        <title>Comparative genomic analyses of the human fungal pathogens Coccidioides and their relatives.</title>
        <authorList>
            <person name="Sharpton T.J."/>
            <person name="Stajich J.E."/>
            <person name="Rounsley S.D."/>
            <person name="Gardner M.J."/>
            <person name="Wortman J.R."/>
            <person name="Jordar V.S."/>
            <person name="Maiti R."/>
            <person name="Kodira C.D."/>
            <person name="Neafsey D.E."/>
            <person name="Zeng Q."/>
            <person name="Hung C.-Y."/>
            <person name="McMahan C."/>
            <person name="Muszewska A."/>
            <person name="Grynberg M."/>
            <person name="Mandel M.A."/>
            <person name="Kellner E.M."/>
            <person name="Barker B.M."/>
            <person name="Galgiani J.N."/>
            <person name="Orbach M.J."/>
            <person name="Kirkland T.N."/>
            <person name="Cole G.T."/>
            <person name="Henn M.R."/>
            <person name="Birren B.W."/>
            <person name="Taylor J.W."/>
        </authorList>
    </citation>
    <scope>NUCLEOTIDE SEQUENCE [LARGE SCALE GENOMIC DNA]</scope>
    <source>
        <strain evidence="2">RMSCC 3488</strain>
    </source>
</reference>
<reference evidence="1 2" key="1">
    <citation type="submission" date="2007-06" db="EMBL/GenBank/DDBJ databases">
        <title>The Genome Sequence of Coccidioides posadasii RMSCC_3488.</title>
        <authorList>
            <consortium name="Coccidioides Genome Resources Consortium"/>
            <consortium name="The Broad Institute Genome Sequencing Platform"/>
            <person name="Henn M.R."/>
            <person name="Sykes S."/>
            <person name="Young S."/>
            <person name="Jaffe D."/>
            <person name="Berlin A."/>
            <person name="Alvarez P."/>
            <person name="Butler J."/>
            <person name="Gnerre S."/>
            <person name="Grabherr M."/>
            <person name="Mauceli E."/>
            <person name="Brockman W."/>
            <person name="Kodira C."/>
            <person name="Alvarado L."/>
            <person name="Zeng Q."/>
            <person name="Crawford M."/>
            <person name="Antoine C."/>
            <person name="Devon K."/>
            <person name="Galgiani J."/>
            <person name="Orsborn K."/>
            <person name="Lewis M.L."/>
            <person name="Nusbaum C."/>
            <person name="Galagan J."/>
            <person name="Birren B."/>
        </authorList>
    </citation>
    <scope>NUCLEOTIDE SEQUENCE [LARGE SCALE GENOMIC DNA]</scope>
    <source>
        <strain evidence="1 2">RMSCC 3488</strain>
    </source>
</reference>
<sequence>MVELGCKTIMDAEFTFLSSQPLEQSRFASWVASCLSVREEIRNVGGHVVERHCNCAAGAKLPPVKLPVRLTKKRRPPRIPHATYKCSLPVQQTTAELSSSSRPRRSLLCLASTGKLVLITMISNRLQPKGANPRGDVIVKTTPGRVANTAIQTPRCKPPLPQ</sequence>
<dbReference type="EMBL" id="DS268113">
    <property type="protein sequence ID" value="KMM71766.1"/>
    <property type="molecule type" value="Genomic_DNA"/>
</dbReference>
<gene>
    <name evidence="1" type="ORF">CPAG_08067</name>
</gene>
<evidence type="ECO:0000313" key="2">
    <source>
        <dbReference type="Proteomes" id="UP000054567"/>
    </source>
</evidence>
<accession>A0A0J6FF21</accession>
<dbReference type="VEuPathDB" id="FungiDB:CPAG_08067"/>
<organism evidence="1 2">
    <name type="scientific">Coccidioides posadasii RMSCC 3488</name>
    <dbReference type="NCBI Taxonomy" id="454284"/>
    <lineage>
        <taxon>Eukaryota</taxon>
        <taxon>Fungi</taxon>
        <taxon>Dikarya</taxon>
        <taxon>Ascomycota</taxon>
        <taxon>Pezizomycotina</taxon>
        <taxon>Eurotiomycetes</taxon>
        <taxon>Eurotiomycetidae</taxon>
        <taxon>Onygenales</taxon>
        <taxon>Onygenaceae</taxon>
        <taxon>Coccidioides</taxon>
    </lineage>
</organism>
<evidence type="ECO:0000313" key="1">
    <source>
        <dbReference type="EMBL" id="KMM71766.1"/>
    </source>
</evidence>
<dbReference type="AlphaFoldDB" id="A0A0J6FF21"/>
<proteinExistence type="predicted"/>
<name>A0A0J6FF21_COCPO</name>